<name>A0A1I7WHK3_HETBA</name>
<protein>
    <submittedName>
        <fullName evidence="2">Secreted protein</fullName>
    </submittedName>
</protein>
<organism evidence="1 2">
    <name type="scientific">Heterorhabditis bacteriophora</name>
    <name type="common">Entomopathogenic nematode worm</name>
    <dbReference type="NCBI Taxonomy" id="37862"/>
    <lineage>
        <taxon>Eukaryota</taxon>
        <taxon>Metazoa</taxon>
        <taxon>Ecdysozoa</taxon>
        <taxon>Nematoda</taxon>
        <taxon>Chromadorea</taxon>
        <taxon>Rhabditida</taxon>
        <taxon>Rhabditina</taxon>
        <taxon>Rhabditomorpha</taxon>
        <taxon>Strongyloidea</taxon>
        <taxon>Heterorhabditidae</taxon>
        <taxon>Heterorhabditis</taxon>
    </lineage>
</organism>
<proteinExistence type="predicted"/>
<accession>A0A1I7WHK3</accession>
<dbReference type="Proteomes" id="UP000095283">
    <property type="component" value="Unplaced"/>
</dbReference>
<dbReference type="WBParaSite" id="Hba_04442">
    <property type="protein sequence ID" value="Hba_04442"/>
    <property type="gene ID" value="Hba_04442"/>
</dbReference>
<keyword evidence="1" id="KW-1185">Reference proteome</keyword>
<evidence type="ECO:0000313" key="2">
    <source>
        <dbReference type="WBParaSite" id="Hba_04442"/>
    </source>
</evidence>
<reference evidence="2" key="1">
    <citation type="submission" date="2016-11" db="UniProtKB">
        <authorList>
            <consortium name="WormBaseParasite"/>
        </authorList>
    </citation>
    <scope>IDENTIFICATION</scope>
</reference>
<dbReference type="AlphaFoldDB" id="A0A1I7WHK3"/>
<evidence type="ECO:0000313" key="1">
    <source>
        <dbReference type="Proteomes" id="UP000095283"/>
    </source>
</evidence>
<sequence>MTSPYFLIFAPGAVQHLRAERCRSVQNYPTLLPKGRWEKSTEATPRLKKRQKPTTKLTFLGCIETYQWIDRLRFDSRIAENPHL</sequence>